<sequence>MVSPMTQAVPDRPTEAACESSETPQPSPTPEHARLAESRGADAPWRLWGPYLAARQWGTVREDYSADGDAWASFPFDHAHTRAYRWGDDGIAGLTDRYGFLNVALALWNGHDDRLKERLFGLTNSQGNHGEDIKEYWWHLDATPTHSYAETLYRYPHRAFPYEHLVTENAARDREQPELELLDTGVLEENRFFDVVIRHAKGGPEDVLIEITATNHGPDAAPLHLLPQMWFRNTWVWGRDTRVPKLSFARGSGDQAAVLAEHGYLGRYLLVADGEPRVLFCDNETDEQATFGASGGSAYPKNGIDSAVVHGDASKTRRHYGTKAAFWWHWDAIDPGASVTVRLRLTRVARRPGALRRRLARHPVGPLGGPFDPRAAAPRRPR</sequence>
<name>W6JWF6_9MICO</name>
<dbReference type="PANTHER" id="PTHR10412:SF10">
    <property type="entry name" value="GLYCOSYL HYDROLASE FAMILY 63 C-TERMINAL DOMAIN-CONTAINING PROTEIN"/>
    <property type="match status" value="1"/>
</dbReference>
<dbReference type="EMBL" id="CAJA01000130">
    <property type="protein sequence ID" value="CCH72945.1"/>
    <property type="molecule type" value="Genomic_DNA"/>
</dbReference>
<evidence type="ECO:0000313" key="3">
    <source>
        <dbReference type="Proteomes" id="UP000035763"/>
    </source>
</evidence>
<organism evidence="2 3">
    <name type="scientific">Nostocoides australiense Ben110</name>
    <dbReference type="NCBI Taxonomy" id="1193182"/>
    <lineage>
        <taxon>Bacteria</taxon>
        <taxon>Bacillati</taxon>
        <taxon>Actinomycetota</taxon>
        <taxon>Actinomycetes</taxon>
        <taxon>Micrococcales</taxon>
        <taxon>Intrasporangiaceae</taxon>
        <taxon>Nostocoides</taxon>
    </lineage>
</organism>
<reference evidence="2 3" key="1">
    <citation type="journal article" date="2013" name="ISME J.">
        <title>A metabolic model for members of the genus Tetrasphaera involved in enhanced biological phosphorus removal.</title>
        <authorList>
            <person name="Kristiansen R."/>
            <person name="Nguyen H.T.T."/>
            <person name="Saunders A.M."/>
            <person name="Nielsen J.L."/>
            <person name="Wimmer R."/>
            <person name="Le V.Q."/>
            <person name="McIlroy S.J."/>
            <person name="Petrovski S."/>
            <person name="Seviour R.J."/>
            <person name="Calteau A."/>
            <person name="Nielsen K.L."/>
            <person name="Nielsen P.H."/>
        </authorList>
    </citation>
    <scope>NUCLEOTIDE SEQUENCE [LARGE SCALE GENOMIC DNA]</scope>
    <source>
        <strain evidence="2 3">Ben110</strain>
    </source>
</reference>
<dbReference type="STRING" id="1193182.BN11_2150002"/>
<keyword evidence="3" id="KW-1185">Reference proteome</keyword>
<feature type="region of interest" description="Disordered" evidence="1">
    <location>
        <begin position="359"/>
        <end position="382"/>
    </location>
</feature>
<dbReference type="Proteomes" id="UP000035763">
    <property type="component" value="Unassembled WGS sequence"/>
</dbReference>
<dbReference type="GO" id="GO:0009311">
    <property type="term" value="P:oligosaccharide metabolic process"/>
    <property type="evidence" value="ECO:0007669"/>
    <property type="project" value="InterPro"/>
</dbReference>
<accession>W6JWF6</accession>
<evidence type="ECO:0000256" key="1">
    <source>
        <dbReference type="SAM" id="MobiDB-lite"/>
    </source>
</evidence>
<proteinExistence type="predicted"/>
<evidence type="ECO:0008006" key="4">
    <source>
        <dbReference type="Google" id="ProtNLM"/>
    </source>
</evidence>
<dbReference type="AlphaFoldDB" id="W6JWF6"/>
<feature type="region of interest" description="Disordered" evidence="1">
    <location>
        <begin position="1"/>
        <end position="38"/>
    </location>
</feature>
<comment type="caution">
    <text evidence="2">The sequence shown here is derived from an EMBL/GenBank/DDBJ whole genome shotgun (WGS) entry which is preliminary data.</text>
</comment>
<protein>
    <recommendedName>
        <fullName evidence="4">Glucosidase</fullName>
    </recommendedName>
</protein>
<evidence type="ECO:0000313" key="2">
    <source>
        <dbReference type="EMBL" id="CCH72945.1"/>
    </source>
</evidence>
<dbReference type="GO" id="GO:0004573">
    <property type="term" value="F:Glc3Man9GlcNAc2 oligosaccharide glucosidase activity"/>
    <property type="evidence" value="ECO:0007669"/>
    <property type="project" value="InterPro"/>
</dbReference>
<dbReference type="InterPro" id="IPR004888">
    <property type="entry name" value="Glycoside_hydrolase_63"/>
</dbReference>
<dbReference type="PANTHER" id="PTHR10412">
    <property type="entry name" value="MANNOSYL-OLIGOSACCHARIDE GLUCOSIDASE"/>
    <property type="match status" value="1"/>
</dbReference>
<gene>
    <name evidence="2" type="ORF">BN11_2150002</name>
</gene>